<keyword evidence="3" id="KW-1185">Reference proteome</keyword>
<organism evidence="2 3">
    <name type="scientific">Mesobaculum littorinae</name>
    <dbReference type="NCBI Taxonomy" id="2486419"/>
    <lineage>
        <taxon>Bacteria</taxon>
        <taxon>Pseudomonadati</taxon>
        <taxon>Pseudomonadota</taxon>
        <taxon>Alphaproteobacteria</taxon>
        <taxon>Rhodobacterales</taxon>
        <taxon>Roseobacteraceae</taxon>
        <taxon>Mesobaculum</taxon>
    </lineage>
</organism>
<dbReference type="PANTHER" id="PTHR11614">
    <property type="entry name" value="PHOSPHOLIPASE-RELATED"/>
    <property type="match status" value="1"/>
</dbReference>
<reference evidence="2 3" key="1">
    <citation type="submission" date="2018-11" db="EMBL/GenBank/DDBJ databases">
        <title>Mesobaculum littorinae gen. nov., sp. nov., isolated from Littorina scabra that represents a novel genus of the order Rhodobacteraceae.</title>
        <authorList>
            <person name="Li F."/>
        </authorList>
    </citation>
    <scope>NUCLEOTIDE SEQUENCE [LARGE SCALE GENOMIC DNA]</scope>
    <source>
        <strain evidence="2 3">M0103</strain>
    </source>
</reference>
<evidence type="ECO:0000313" key="3">
    <source>
        <dbReference type="Proteomes" id="UP000285908"/>
    </source>
</evidence>
<comment type="caution">
    <text evidence="2">The sequence shown here is derived from an EMBL/GenBank/DDBJ whole genome shotgun (WGS) entry which is preliminary data.</text>
</comment>
<keyword evidence="2" id="KW-0378">Hydrolase</keyword>
<dbReference type="GO" id="GO:0016787">
    <property type="term" value="F:hydrolase activity"/>
    <property type="evidence" value="ECO:0007669"/>
    <property type="project" value="UniProtKB-KW"/>
</dbReference>
<dbReference type="Pfam" id="PF12146">
    <property type="entry name" value="Hydrolase_4"/>
    <property type="match status" value="1"/>
</dbReference>
<gene>
    <name evidence="2" type="ORF">EKE94_03820</name>
</gene>
<sequence length="324" mass="34897">MPAAPYHADVAQGPDCGAAVWLETRDGVRLRMGHWRTGTAGTVLIFPGRTEYIEKYGDAAAEFAKLGYSSIAMDWRGQGLADRLGHEALSGHVLDFGDYQTDVAAMMTALRYLDMPKPYHLVAHSMGGAIGLRALTECLPVASAVFTAPMWGIGVAAALRPLAWTLSWGMRSLGLGDRYTPGTSGNSYVNVSPFEKNLLTRDRAMFDYMATQTATHPELALGGPSLHWVSEALKECRWLDRQPSPSVPALTFLGGDEGIVDPAAIHDRMQRWPGGRLTLVEGGRHEVMMETPEARAAFFAAAGAHFRAAAQDGPEDRGAGAPDT</sequence>
<dbReference type="EMBL" id="RQXX01000001">
    <property type="protein sequence ID" value="RVW00025.1"/>
    <property type="molecule type" value="Genomic_DNA"/>
</dbReference>
<evidence type="ECO:0000259" key="1">
    <source>
        <dbReference type="Pfam" id="PF12146"/>
    </source>
</evidence>
<dbReference type="Proteomes" id="UP000285908">
    <property type="component" value="Unassembled WGS sequence"/>
</dbReference>
<proteinExistence type="predicted"/>
<dbReference type="Gene3D" id="3.40.50.1820">
    <property type="entry name" value="alpha/beta hydrolase"/>
    <property type="match status" value="1"/>
</dbReference>
<dbReference type="InterPro" id="IPR051044">
    <property type="entry name" value="MAG_DAG_Lipase"/>
</dbReference>
<accession>A0A438AMY6</accession>
<dbReference type="AlphaFoldDB" id="A0A438AMY6"/>
<dbReference type="SUPFAM" id="SSF53474">
    <property type="entry name" value="alpha/beta-Hydrolases"/>
    <property type="match status" value="1"/>
</dbReference>
<feature type="domain" description="Serine aminopeptidase S33" evidence="1">
    <location>
        <begin position="40"/>
        <end position="291"/>
    </location>
</feature>
<name>A0A438AMY6_9RHOB</name>
<protein>
    <submittedName>
        <fullName evidence="2">Alpha/beta hydrolase</fullName>
    </submittedName>
</protein>
<evidence type="ECO:0000313" key="2">
    <source>
        <dbReference type="EMBL" id="RVW00025.1"/>
    </source>
</evidence>
<dbReference type="OrthoDB" id="9788260at2"/>
<dbReference type="InterPro" id="IPR022742">
    <property type="entry name" value="Hydrolase_4"/>
</dbReference>
<dbReference type="InterPro" id="IPR029058">
    <property type="entry name" value="AB_hydrolase_fold"/>
</dbReference>